<dbReference type="RefSeq" id="XP_014669377.1">
    <property type="nucleotide sequence ID" value="XM_014813891.1"/>
</dbReference>
<dbReference type="PANTHER" id="PTHR43205">
    <property type="entry name" value="PROSTAGLANDIN REDUCTASE"/>
    <property type="match status" value="1"/>
</dbReference>
<evidence type="ECO:0000256" key="4">
    <source>
        <dbReference type="ARBA" id="ARBA00033119"/>
    </source>
</evidence>
<evidence type="ECO:0000256" key="5">
    <source>
        <dbReference type="ARBA" id="ARBA00047878"/>
    </source>
</evidence>
<evidence type="ECO:0000256" key="1">
    <source>
        <dbReference type="ARBA" id="ARBA00010460"/>
    </source>
</evidence>
<feature type="domain" description="Oxidoreductase N-terminal" evidence="8">
    <location>
        <begin position="18"/>
        <end position="133"/>
    </location>
</feature>
<sequence length="216" mass="23402">MSAAFDNSEHQNENYCVVLASRPGVNNPPEDENFSCVICPMPAVENLGEEQVVVKTLYLSIDPALRCRMNEETGVEYITAWEVNKCISGLGGVGVVIHSRSQGLTTGDVVIKSDMFWPWQRFSTMDASALSKVEQKIAHTRPSLVLSLLGVSGITSFIGIRNRGHISPGKNQTVVITSAAGACGHLAGQFENSDGPTNVVGNLRPHKEKCCKFDPR</sequence>
<accession>A0ABM1EB06</accession>
<evidence type="ECO:0000313" key="10">
    <source>
        <dbReference type="RefSeq" id="XP_014669377.1"/>
    </source>
</evidence>
<dbReference type="GeneID" id="106810510"/>
<dbReference type="EC" id="1.3.1.48" evidence="2"/>
<proteinExistence type="inferred from homology"/>
<evidence type="ECO:0000256" key="3">
    <source>
        <dbReference type="ARBA" id="ARBA00023002"/>
    </source>
</evidence>
<comment type="similarity">
    <text evidence="1">Belongs to the NADP-dependent oxidoreductase L4BD family.</text>
</comment>
<comment type="catalytic activity">
    <reaction evidence="7">
        <text>13,14-dihydro-15-oxo-prostaglandin E1 + NADP(+) = 15-oxoprostaglandin E1 + NADPH + H(+)</text>
        <dbReference type="Rhea" id="RHEA:50584"/>
        <dbReference type="ChEBI" id="CHEBI:15378"/>
        <dbReference type="ChEBI" id="CHEBI:57401"/>
        <dbReference type="ChEBI" id="CHEBI:57783"/>
        <dbReference type="ChEBI" id="CHEBI:58349"/>
        <dbReference type="ChEBI" id="CHEBI:133408"/>
    </reaction>
    <physiologicalReaction direction="right-to-left" evidence="7">
        <dbReference type="Rhea" id="RHEA:50586"/>
    </physiologicalReaction>
</comment>
<keyword evidence="9" id="KW-1185">Reference proteome</keyword>
<dbReference type="Gene3D" id="3.40.50.720">
    <property type="entry name" value="NAD(P)-binding Rossmann-like Domain"/>
    <property type="match status" value="1"/>
</dbReference>
<evidence type="ECO:0000256" key="6">
    <source>
        <dbReference type="ARBA" id="ARBA00048290"/>
    </source>
</evidence>
<dbReference type="InterPro" id="IPR036291">
    <property type="entry name" value="NAD(P)-bd_dom_sf"/>
</dbReference>
<dbReference type="SUPFAM" id="SSF50129">
    <property type="entry name" value="GroES-like"/>
    <property type="match status" value="1"/>
</dbReference>
<dbReference type="InterPro" id="IPR045010">
    <property type="entry name" value="MDR_fam"/>
</dbReference>
<keyword evidence="3" id="KW-0560">Oxidoreductase</keyword>
<dbReference type="InterPro" id="IPR011032">
    <property type="entry name" value="GroES-like_sf"/>
</dbReference>
<dbReference type="PANTHER" id="PTHR43205:SF5">
    <property type="entry name" value="PROSTAGLANDIN REDUCTASE 2"/>
    <property type="match status" value="1"/>
</dbReference>
<organism evidence="9 10">
    <name type="scientific">Priapulus caudatus</name>
    <name type="common">Priapulid worm</name>
    <dbReference type="NCBI Taxonomy" id="37621"/>
    <lineage>
        <taxon>Eukaryota</taxon>
        <taxon>Metazoa</taxon>
        <taxon>Ecdysozoa</taxon>
        <taxon>Scalidophora</taxon>
        <taxon>Priapulida</taxon>
        <taxon>Priapulimorpha</taxon>
        <taxon>Priapulimorphida</taxon>
        <taxon>Priapulidae</taxon>
        <taxon>Priapulus</taxon>
    </lineage>
</organism>
<gene>
    <name evidence="10" type="primary">LOC106810510</name>
</gene>
<dbReference type="Gene3D" id="3.90.180.10">
    <property type="entry name" value="Medium-chain alcohol dehydrogenases, catalytic domain"/>
    <property type="match status" value="1"/>
</dbReference>
<comment type="catalytic activity">
    <reaction evidence="6">
        <text>13,14-dihydro-15-oxo-PGF2alpha + NADP(+) = 15-oxoprostaglandin F2alpha + NADPH + H(+)</text>
        <dbReference type="Rhea" id="RHEA:50588"/>
        <dbReference type="ChEBI" id="CHEBI:15378"/>
        <dbReference type="ChEBI" id="CHEBI:57783"/>
        <dbReference type="ChEBI" id="CHEBI:58349"/>
        <dbReference type="ChEBI" id="CHEBI:133374"/>
        <dbReference type="ChEBI" id="CHEBI:133409"/>
    </reaction>
    <physiologicalReaction direction="right-to-left" evidence="6">
        <dbReference type="Rhea" id="RHEA:50590"/>
    </physiologicalReaction>
</comment>
<evidence type="ECO:0000313" key="9">
    <source>
        <dbReference type="Proteomes" id="UP000695022"/>
    </source>
</evidence>
<evidence type="ECO:0000259" key="8">
    <source>
        <dbReference type="Pfam" id="PF16884"/>
    </source>
</evidence>
<dbReference type="SUPFAM" id="SSF51735">
    <property type="entry name" value="NAD(P)-binding Rossmann-fold domains"/>
    <property type="match status" value="1"/>
</dbReference>
<name>A0ABM1EB06_PRICU</name>
<reference evidence="10" key="1">
    <citation type="submission" date="2025-08" db="UniProtKB">
        <authorList>
            <consortium name="RefSeq"/>
        </authorList>
    </citation>
    <scope>IDENTIFICATION</scope>
</reference>
<evidence type="ECO:0000256" key="7">
    <source>
        <dbReference type="ARBA" id="ARBA00049070"/>
    </source>
</evidence>
<dbReference type="InterPro" id="IPR041694">
    <property type="entry name" value="ADH_N_2"/>
</dbReference>
<dbReference type="Proteomes" id="UP000695022">
    <property type="component" value="Unplaced"/>
</dbReference>
<protein>
    <recommendedName>
        <fullName evidence="4">15-oxoprostaglandin 13-reductase</fullName>
        <ecNumber evidence="2">1.3.1.48</ecNumber>
    </recommendedName>
    <alternativeName>
        <fullName evidence="4">15-oxoprostaglandin 13-reductase</fullName>
    </alternativeName>
</protein>
<comment type="catalytic activity">
    <reaction evidence="5">
        <text>13,14-dihydro-15-oxo-prostaglandin F1alpha + NADP(+) = 15-oxoprostaglandin F1alpha + NADPH + H(+)</text>
        <dbReference type="Rhea" id="RHEA:50592"/>
        <dbReference type="ChEBI" id="CHEBI:15378"/>
        <dbReference type="ChEBI" id="CHEBI:57783"/>
        <dbReference type="ChEBI" id="CHEBI:58349"/>
        <dbReference type="ChEBI" id="CHEBI:79072"/>
        <dbReference type="ChEBI" id="CHEBI:133411"/>
    </reaction>
    <physiologicalReaction direction="right-to-left" evidence="5">
        <dbReference type="Rhea" id="RHEA:50594"/>
    </physiologicalReaction>
</comment>
<evidence type="ECO:0000256" key="2">
    <source>
        <dbReference type="ARBA" id="ARBA00011981"/>
    </source>
</evidence>
<dbReference type="Pfam" id="PF16884">
    <property type="entry name" value="ADH_N_2"/>
    <property type="match status" value="1"/>
</dbReference>